<dbReference type="Proteomes" id="UP000601435">
    <property type="component" value="Unassembled WGS sequence"/>
</dbReference>
<name>A0A812W5L3_9DINO</name>
<proteinExistence type="predicted"/>
<protein>
    <submittedName>
        <fullName evidence="1">Nlrc3 protein</fullName>
    </submittedName>
</protein>
<reference evidence="1" key="1">
    <citation type="submission" date="2021-02" db="EMBL/GenBank/DDBJ databases">
        <authorList>
            <person name="Dougan E. K."/>
            <person name="Rhodes N."/>
            <person name="Thang M."/>
            <person name="Chan C."/>
        </authorList>
    </citation>
    <scope>NUCLEOTIDE SEQUENCE</scope>
</reference>
<sequence>MRPCGSRHLQSSAGALHPRSHLCDLLQKEGSRRSEKDGKEYDLADKNQLAAFLEDADIQLGGPGTRRISKDALRIIVRNLKGDRFTVEMLQDILQELVPDREGLLNCEDVARCLRRPHPASEPQEPKRYDLAQKQGLADFLKDADIRLVRADFILKLHREGQRLPRRQEAESAYVDCRTALVTHEEVQVWADGKAPDGTQVSKLAEALKGEEWVFIDYVSLHQFQRLFQQQNLSFR</sequence>
<feature type="non-terminal residue" evidence="1">
    <location>
        <position position="1"/>
    </location>
</feature>
<dbReference type="EMBL" id="CAJNJA010032636">
    <property type="protein sequence ID" value="CAE7669302.1"/>
    <property type="molecule type" value="Genomic_DNA"/>
</dbReference>
<dbReference type="AlphaFoldDB" id="A0A812W5L3"/>
<accession>A0A812W5L3</accession>
<organism evidence="1 2">
    <name type="scientific">Symbiodinium necroappetens</name>
    <dbReference type="NCBI Taxonomy" id="1628268"/>
    <lineage>
        <taxon>Eukaryota</taxon>
        <taxon>Sar</taxon>
        <taxon>Alveolata</taxon>
        <taxon>Dinophyceae</taxon>
        <taxon>Suessiales</taxon>
        <taxon>Symbiodiniaceae</taxon>
        <taxon>Symbiodinium</taxon>
    </lineage>
</organism>
<comment type="caution">
    <text evidence="1">The sequence shown here is derived from an EMBL/GenBank/DDBJ whole genome shotgun (WGS) entry which is preliminary data.</text>
</comment>
<evidence type="ECO:0000313" key="1">
    <source>
        <dbReference type="EMBL" id="CAE7669302.1"/>
    </source>
</evidence>
<evidence type="ECO:0000313" key="2">
    <source>
        <dbReference type="Proteomes" id="UP000601435"/>
    </source>
</evidence>
<gene>
    <name evidence="1" type="primary">Nlrc3</name>
    <name evidence="1" type="ORF">SNEC2469_LOCUS19151</name>
</gene>
<keyword evidence="2" id="KW-1185">Reference proteome</keyword>